<evidence type="ECO:0000313" key="1">
    <source>
        <dbReference type="EMBL" id="MRZ56065.1"/>
    </source>
</evidence>
<reference evidence="1 2" key="1">
    <citation type="journal article" date="2019" name="Nat. Med.">
        <title>A library of human gut bacterial isolates paired with longitudinal multiomics data enables mechanistic microbiome research.</title>
        <authorList>
            <person name="Poyet M."/>
            <person name="Groussin M."/>
            <person name="Gibbons S.M."/>
            <person name="Avila-Pacheco J."/>
            <person name="Jiang X."/>
            <person name="Kearney S.M."/>
            <person name="Perrotta A.R."/>
            <person name="Berdy B."/>
            <person name="Zhao S."/>
            <person name="Lieberman T.D."/>
            <person name="Swanson P.K."/>
            <person name="Smith M."/>
            <person name="Roesemann S."/>
            <person name="Alexander J.E."/>
            <person name="Rich S.A."/>
            <person name="Livny J."/>
            <person name="Vlamakis H."/>
            <person name="Clish C."/>
            <person name="Bullock K."/>
            <person name="Deik A."/>
            <person name="Scott J."/>
            <person name="Pierce K.A."/>
            <person name="Xavier R.J."/>
            <person name="Alm E.J."/>
        </authorList>
    </citation>
    <scope>NUCLEOTIDE SEQUENCE [LARGE SCALE GENOMIC DNA]</scope>
    <source>
        <strain evidence="1 2">BIOML-A2</strain>
    </source>
</reference>
<dbReference type="RefSeq" id="WP_154395967.1">
    <property type="nucleotide sequence ID" value="NZ_CP072231.1"/>
</dbReference>
<dbReference type="EMBL" id="WKNE01000012">
    <property type="protein sequence ID" value="MRZ56065.1"/>
    <property type="molecule type" value="Genomic_DNA"/>
</dbReference>
<name>A0A6I2NQN0_PARDI</name>
<dbReference type="Proteomes" id="UP000432516">
    <property type="component" value="Unassembled WGS sequence"/>
</dbReference>
<proteinExistence type="predicted"/>
<dbReference type="AlphaFoldDB" id="A0A6I2NQN0"/>
<comment type="caution">
    <text evidence="1">The sequence shown here is derived from an EMBL/GenBank/DDBJ whole genome shotgun (WGS) entry which is preliminary data.</text>
</comment>
<sequence length="50" mass="5663">MGMPLVLFRDCGGKGLLRYVAYIEQKDGMELILLIKSLCDYLVVRVKETA</sequence>
<protein>
    <submittedName>
        <fullName evidence="1">Uncharacterized protein</fullName>
    </submittedName>
</protein>
<accession>A0A6I2NQN0</accession>
<organism evidence="1 2">
    <name type="scientific">Parabacteroides distasonis</name>
    <dbReference type="NCBI Taxonomy" id="823"/>
    <lineage>
        <taxon>Bacteria</taxon>
        <taxon>Pseudomonadati</taxon>
        <taxon>Bacteroidota</taxon>
        <taxon>Bacteroidia</taxon>
        <taxon>Bacteroidales</taxon>
        <taxon>Tannerellaceae</taxon>
        <taxon>Parabacteroides</taxon>
    </lineage>
</organism>
<gene>
    <name evidence="1" type="ORF">GKD68_15210</name>
</gene>
<evidence type="ECO:0000313" key="2">
    <source>
        <dbReference type="Proteomes" id="UP000432516"/>
    </source>
</evidence>